<dbReference type="CDD" id="cd01107">
    <property type="entry name" value="HTH_BmrR"/>
    <property type="match status" value="1"/>
</dbReference>
<dbReference type="PANTHER" id="PTHR30204">
    <property type="entry name" value="REDOX-CYCLING DRUG-SENSING TRANSCRIPTIONAL ACTIVATOR SOXR"/>
    <property type="match status" value="1"/>
</dbReference>
<dbReference type="Proteomes" id="UP000543598">
    <property type="component" value="Unassembled WGS sequence"/>
</dbReference>
<name>A0A7Y2M552_9MICO</name>
<dbReference type="SUPFAM" id="SSF55136">
    <property type="entry name" value="Probable bacterial effector-binding domain"/>
    <property type="match status" value="1"/>
</dbReference>
<dbReference type="PANTHER" id="PTHR30204:SF97">
    <property type="entry name" value="MERR FAMILY REGULATORY PROTEIN"/>
    <property type="match status" value="1"/>
</dbReference>
<dbReference type="Pfam" id="PF13411">
    <property type="entry name" value="MerR_1"/>
    <property type="match status" value="1"/>
</dbReference>
<dbReference type="EMBL" id="JABEMB010000039">
    <property type="protein sequence ID" value="NNH05268.1"/>
    <property type="molecule type" value="Genomic_DNA"/>
</dbReference>
<dbReference type="SUPFAM" id="SSF46955">
    <property type="entry name" value="Putative DNA-binding domain"/>
    <property type="match status" value="1"/>
</dbReference>
<sequence>MYTIGEFAAFGHVSVRMLRHYDAIGLLTPARVDVHSGYRLYHESQLGELLRIVELRDLGCSLEDAAAVLRADDGTATLRSVLVRRRAELAASLADDAARLSRLDARLSTLEGAPLMTSIEYRRIEPVTVYAASGIARGMGPENVTPLVDEILPPLIAALDAAGVEYREPGIFWYEEVEGSEDLRVTVSMLAGDDPREGDGYAIVELPAIERAAVTTYRGDMPGIGRAWNEFSQAIAAAGHRFVGACREVYLESEPLPQSEWVTELQQPVA</sequence>
<accession>A0A7Y2M552</accession>
<dbReference type="InterPro" id="IPR047057">
    <property type="entry name" value="MerR_fam"/>
</dbReference>
<keyword evidence="4" id="KW-1185">Reference proteome</keyword>
<evidence type="ECO:0000259" key="2">
    <source>
        <dbReference type="PROSITE" id="PS50937"/>
    </source>
</evidence>
<proteinExistence type="predicted"/>
<dbReference type="Pfam" id="PF06445">
    <property type="entry name" value="GyrI-like"/>
    <property type="match status" value="1"/>
</dbReference>
<dbReference type="InterPro" id="IPR000551">
    <property type="entry name" value="MerR-type_HTH_dom"/>
</dbReference>
<dbReference type="GO" id="GO:0003677">
    <property type="term" value="F:DNA binding"/>
    <property type="evidence" value="ECO:0007669"/>
    <property type="project" value="UniProtKB-KW"/>
</dbReference>
<evidence type="ECO:0000313" key="4">
    <source>
        <dbReference type="Proteomes" id="UP000543598"/>
    </source>
</evidence>
<dbReference type="AlphaFoldDB" id="A0A7Y2M552"/>
<comment type="caution">
    <text evidence="3">The sequence shown here is derived from an EMBL/GenBank/DDBJ whole genome shotgun (WGS) entry which is preliminary data.</text>
</comment>
<dbReference type="InterPro" id="IPR009061">
    <property type="entry name" value="DNA-bd_dom_put_sf"/>
</dbReference>
<dbReference type="InterPro" id="IPR011256">
    <property type="entry name" value="Reg_factor_effector_dom_sf"/>
</dbReference>
<organism evidence="3 4">
    <name type="scientific">Microbacterium ulmi</name>
    <dbReference type="NCBI Taxonomy" id="179095"/>
    <lineage>
        <taxon>Bacteria</taxon>
        <taxon>Bacillati</taxon>
        <taxon>Actinomycetota</taxon>
        <taxon>Actinomycetes</taxon>
        <taxon>Micrococcales</taxon>
        <taxon>Microbacteriaceae</taxon>
        <taxon>Microbacterium</taxon>
    </lineage>
</organism>
<gene>
    <name evidence="3" type="ORF">HLA99_15590</name>
</gene>
<dbReference type="SMART" id="SM00422">
    <property type="entry name" value="HTH_MERR"/>
    <property type="match status" value="1"/>
</dbReference>
<keyword evidence="1" id="KW-0238">DNA-binding</keyword>
<reference evidence="3 4" key="1">
    <citation type="submission" date="2020-05" db="EMBL/GenBank/DDBJ databases">
        <title>MicrobeNet Type strains.</title>
        <authorList>
            <person name="Nicholson A.C."/>
        </authorList>
    </citation>
    <scope>NUCLEOTIDE SEQUENCE [LARGE SCALE GENOMIC DNA]</scope>
    <source>
        <strain evidence="3 4">JCM 14282</strain>
    </source>
</reference>
<dbReference type="PROSITE" id="PS50937">
    <property type="entry name" value="HTH_MERR_2"/>
    <property type="match status" value="1"/>
</dbReference>
<evidence type="ECO:0000256" key="1">
    <source>
        <dbReference type="ARBA" id="ARBA00023125"/>
    </source>
</evidence>
<dbReference type="Gene3D" id="3.20.80.10">
    <property type="entry name" value="Regulatory factor, effector binding domain"/>
    <property type="match status" value="1"/>
</dbReference>
<evidence type="ECO:0000313" key="3">
    <source>
        <dbReference type="EMBL" id="NNH05268.1"/>
    </source>
</evidence>
<dbReference type="GO" id="GO:0003700">
    <property type="term" value="F:DNA-binding transcription factor activity"/>
    <property type="evidence" value="ECO:0007669"/>
    <property type="project" value="InterPro"/>
</dbReference>
<dbReference type="InterPro" id="IPR029442">
    <property type="entry name" value="GyrI-like"/>
</dbReference>
<dbReference type="Gene3D" id="1.10.1660.10">
    <property type="match status" value="1"/>
</dbReference>
<protein>
    <submittedName>
        <fullName evidence="3">MerR family transcriptional regulator</fullName>
    </submittedName>
</protein>
<feature type="domain" description="HTH merR-type" evidence="2">
    <location>
        <begin position="1"/>
        <end position="71"/>
    </location>
</feature>